<proteinExistence type="predicted"/>
<feature type="non-terminal residue" evidence="1">
    <location>
        <position position="103"/>
    </location>
</feature>
<name>X0V7D6_9ZZZZ</name>
<organism evidence="1">
    <name type="scientific">marine sediment metagenome</name>
    <dbReference type="NCBI Taxonomy" id="412755"/>
    <lineage>
        <taxon>unclassified sequences</taxon>
        <taxon>metagenomes</taxon>
        <taxon>ecological metagenomes</taxon>
    </lineage>
</organism>
<reference evidence="1" key="1">
    <citation type="journal article" date="2014" name="Front. Microbiol.">
        <title>High frequency of phylogenetically diverse reductive dehalogenase-homologous genes in deep subseafloor sedimentary metagenomes.</title>
        <authorList>
            <person name="Kawai M."/>
            <person name="Futagami T."/>
            <person name="Toyoda A."/>
            <person name="Takaki Y."/>
            <person name="Nishi S."/>
            <person name="Hori S."/>
            <person name="Arai W."/>
            <person name="Tsubouchi T."/>
            <person name="Morono Y."/>
            <person name="Uchiyama I."/>
            <person name="Ito T."/>
            <person name="Fujiyama A."/>
            <person name="Inagaki F."/>
            <person name="Takami H."/>
        </authorList>
    </citation>
    <scope>NUCLEOTIDE SEQUENCE</scope>
    <source>
        <strain evidence="1">Expedition CK06-06</strain>
    </source>
</reference>
<sequence length="103" mass="11149">MKTAITSIVVAIILALIFSLPALAQESGTITITMTGVNEISISLEKTQWPLGNVASDTEHTTSPPIEWCTLTVEGNCNVHTFILGEDAKWVDNPSAYKWTLST</sequence>
<comment type="caution">
    <text evidence="1">The sequence shown here is derived from an EMBL/GenBank/DDBJ whole genome shotgun (WGS) entry which is preliminary data.</text>
</comment>
<protein>
    <submittedName>
        <fullName evidence="1">Uncharacterized protein</fullName>
    </submittedName>
</protein>
<gene>
    <name evidence="1" type="ORF">S01H1_44428</name>
</gene>
<evidence type="ECO:0000313" key="1">
    <source>
        <dbReference type="EMBL" id="GAG07292.1"/>
    </source>
</evidence>
<dbReference type="AlphaFoldDB" id="X0V7D6"/>
<dbReference type="EMBL" id="BARS01028339">
    <property type="protein sequence ID" value="GAG07292.1"/>
    <property type="molecule type" value="Genomic_DNA"/>
</dbReference>
<accession>X0V7D6</accession>